<evidence type="ECO:0000256" key="8">
    <source>
        <dbReference type="ARBA" id="ARBA00024235"/>
    </source>
</evidence>
<feature type="domain" description="Ancillary SecYEG translocon subunit/Cell division coordinator CpoB TPR" evidence="10">
    <location>
        <begin position="14"/>
        <end position="212"/>
    </location>
</feature>
<proteinExistence type="inferred from homology"/>
<accession>A0A974RX95</accession>
<dbReference type="PIRSF" id="PIRSF006170">
    <property type="entry name" value="YfgM"/>
    <property type="match status" value="1"/>
</dbReference>
<gene>
    <name evidence="11" type="ORF">JHT90_09375</name>
</gene>
<comment type="subcellular location">
    <subcellularLocation>
        <location evidence="1">Cell membrane</location>
        <topology evidence="1">Single-pass type II membrane protein</topology>
    </subcellularLocation>
</comment>
<dbReference type="InterPro" id="IPR026039">
    <property type="entry name" value="YfgM"/>
</dbReference>
<evidence type="ECO:0000313" key="11">
    <source>
        <dbReference type="EMBL" id="QQP84619.1"/>
    </source>
</evidence>
<organism evidence="11 12">
    <name type="scientific">Entomomonas asaccharolytica</name>
    <dbReference type="NCBI Taxonomy" id="2785331"/>
    <lineage>
        <taxon>Bacteria</taxon>
        <taxon>Pseudomonadati</taxon>
        <taxon>Pseudomonadota</taxon>
        <taxon>Gammaproteobacteria</taxon>
        <taxon>Pseudomonadales</taxon>
        <taxon>Pseudomonadaceae</taxon>
        <taxon>Entomomonas</taxon>
    </lineage>
</organism>
<dbReference type="AlphaFoldDB" id="A0A974RX95"/>
<keyword evidence="6" id="KW-0143">Chaperone</keyword>
<keyword evidence="2" id="KW-1003">Cell membrane</keyword>
<keyword evidence="3 9" id="KW-0812">Transmembrane</keyword>
<evidence type="ECO:0000313" key="12">
    <source>
        <dbReference type="Proteomes" id="UP000595278"/>
    </source>
</evidence>
<dbReference type="PANTHER" id="PTHR38035:SF1">
    <property type="entry name" value="ANCILLARY SECYEG TRANSLOCON SUBUNIT"/>
    <property type="match status" value="1"/>
</dbReference>
<keyword evidence="12" id="KW-1185">Reference proteome</keyword>
<dbReference type="Gene3D" id="1.25.40.10">
    <property type="entry name" value="Tetratricopeptide repeat domain"/>
    <property type="match status" value="1"/>
</dbReference>
<sequence length="216" mass="24190">MSTQTEQEQIEELKNFWTEYGKPIFIGILLAITVVAVWKFWENRQLTNKMKEAQNYQMLVMAMSQPIDQVKEADVASIANQLQETNPNSYYAQYAKFYLAKVAVNQGKLEEAAKSLQVVLDKPADKVLEELARQRLAQVLAAQDKMPEALKLLNAPVEKAFTASRQELKGDLLLKKGDTEQARTAYQDALTAAEAAKSANLVIIKLKLNDLAKEGA</sequence>
<dbReference type="GO" id="GO:0044877">
    <property type="term" value="F:protein-containing complex binding"/>
    <property type="evidence" value="ECO:0007669"/>
    <property type="project" value="InterPro"/>
</dbReference>
<keyword evidence="4 9" id="KW-1133">Transmembrane helix</keyword>
<evidence type="ECO:0000256" key="4">
    <source>
        <dbReference type="ARBA" id="ARBA00022989"/>
    </source>
</evidence>
<evidence type="ECO:0000256" key="6">
    <source>
        <dbReference type="ARBA" id="ARBA00023186"/>
    </source>
</evidence>
<dbReference type="EMBL" id="CP067393">
    <property type="protein sequence ID" value="QQP84619.1"/>
    <property type="molecule type" value="Genomic_DNA"/>
</dbReference>
<evidence type="ECO:0000259" key="10">
    <source>
        <dbReference type="Pfam" id="PF09976"/>
    </source>
</evidence>
<dbReference type="PANTHER" id="PTHR38035">
    <property type="entry name" value="UPF0070 PROTEIN YFGM"/>
    <property type="match status" value="1"/>
</dbReference>
<feature type="transmembrane region" description="Helical" evidence="9">
    <location>
        <begin position="20"/>
        <end position="41"/>
    </location>
</feature>
<evidence type="ECO:0000256" key="2">
    <source>
        <dbReference type="ARBA" id="ARBA00022475"/>
    </source>
</evidence>
<evidence type="ECO:0000256" key="1">
    <source>
        <dbReference type="ARBA" id="ARBA00004401"/>
    </source>
</evidence>
<protein>
    <recommendedName>
        <fullName evidence="8">Ancillary SecYEG translocon subunit</fullName>
    </recommendedName>
</protein>
<evidence type="ECO:0000256" key="7">
    <source>
        <dbReference type="ARBA" id="ARBA00024197"/>
    </source>
</evidence>
<dbReference type="GO" id="GO:0005886">
    <property type="term" value="C:plasma membrane"/>
    <property type="evidence" value="ECO:0007669"/>
    <property type="project" value="UniProtKB-SubCell"/>
</dbReference>
<dbReference type="Pfam" id="PF09976">
    <property type="entry name" value="TPR_21"/>
    <property type="match status" value="1"/>
</dbReference>
<dbReference type="InterPro" id="IPR011990">
    <property type="entry name" value="TPR-like_helical_dom_sf"/>
</dbReference>
<evidence type="ECO:0000256" key="5">
    <source>
        <dbReference type="ARBA" id="ARBA00023136"/>
    </source>
</evidence>
<keyword evidence="5 9" id="KW-0472">Membrane</keyword>
<dbReference type="SUPFAM" id="SSF48452">
    <property type="entry name" value="TPR-like"/>
    <property type="match status" value="1"/>
</dbReference>
<dbReference type="KEGG" id="eaz:JHT90_09375"/>
<evidence type="ECO:0000256" key="3">
    <source>
        <dbReference type="ARBA" id="ARBA00022692"/>
    </source>
</evidence>
<dbReference type="Proteomes" id="UP000595278">
    <property type="component" value="Chromosome"/>
</dbReference>
<reference evidence="11 12" key="1">
    <citation type="submission" date="2021-01" db="EMBL/GenBank/DDBJ databases">
        <title>Entomomonas sp. F2A isolated from a house cricket (Acheta domesticus).</title>
        <authorList>
            <person name="Spergser J."/>
            <person name="Busse H.-J."/>
        </authorList>
    </citation>
    <scope>NUCLEOTIDE SEQUENCE [LARGE SCALE GENOMIC DNA]</scope>
    <source>
        <strain evidence="11 12">F2A</strain>
    </source>
</reference>
<name>A0A974RX95_9GAMM</name>
<dbReference type="InterPro" id="IPR018704">
    <property type="entry name" value="SecYEG/CpoB_TPR"/>
</dbReference>
<evidence type="ECO:0000256" key="9">
    <source>
        <dbReference type="SAM" id="Phobius"/>
    </source>
</evidence>
<comment type="similarity">
    <text evidence="7">Belongs to the YfgM family.</text>
</comment>
<dbReference type="RefSeq" id="WP_201090516.1">
    <property type="nucleotide sequence ID" value="NZ_CP067393.1"/>
</dbReference>